<protein>
    <recommendedName>
        <fullName evidence="3">SnoaL-like domain-containing protein</fullName>
    </recommendedName>
</protein>
<organism evidence="1 2">
    <name type="scientific">Exophiala mesophila</name>
    <name type="common">Black yeast-like fungus</name>
    <dbReference type="NCBI Taxonomy" id="212818"/>
    <lineage>
        <taxon>Eukaryota</taxon>
        <taxon>Fungi</taxon>
        <taxon>Dikarya</taxon>
        <taxon>Ascomycota</taxon>
        <taxon>Pezizomycotina</taxon>
        <taxon>Eurotiomycetes</taxon>
        <taxon>Chaetothyriomycetidae</taxon>
        <taxon>Chaetothyriales</taxon>
        <taxon>Herpotrichiellaceae</taxon>
        <taxon>Exophiala</taxon>
    </lineage>
</organism>
<name>A0A438MY31_EXOME</name>
<dbReference type="EMBL" id="NAJM01000036">
    <property type="protein sequence ID" value="RVX68650.1"/>
    <property type="molecule type" value="Genomic_DNA"/>
</dbReference>
<dbReference type="SUPFAM" id="SSF54427">
    <property type="entry name" value="NTF2-like"/>
    <property type="match status" value="1"/>
</dbReference>
<gene>
    <name evidence="1" type="ORF">B0A52_07077</name>
</gene>
<dbReference type="InterPro" id="IPR032710">
    <property type="entry name" value="NTF2-like_dom_sf"/>
</dbReference>
<proteinExistence type="predicted"/>
<sequence length="148" mass="15877">MALNNTKWPSDIPAPAALKTWLGKVFEAVDSKAPDSGDQLAALYAPNGVMHGMGGKAEGTKAISESRKAAWDHFESRKHEVLQVFAGKADWSDLILIGKLLAVLKNGNTVETEFIAQIQLTGDVATDPKGLLYKVWGDSAPWVKAMSG</sequence>
<evidence type="ECO:0000313" key="2">
    <source>
        <dbReference type="Proteomes" id="UP000288859"/>
    </source>
</evidence>
<dbReference type="OrthoDB" id="3468019at2759"/>
<accession>A0A438MY31</accession>
<evidence type="ECO:0008006" key="3">
    <source>
        <dbReference type="Google" id="ProtNLM"/>
    </source>
</evidence>
<dbReference type="Proteomes" id="UP000288859">
    <property type="component" value="Unassembled WGS sequence"/>
</dbReference>
<dbReference type="AlphaFoldDB" id="A0A438MY31"/>
<comment type="caution">
    <text evidence="1">The sequence shown here is derived from an EMBL/GenBank/DDBJ whole genome shotgun (WGS) entry which is preliminary data.</text>
</comment>
<evidence type="ECO:0000313" key="1">
    <source>
        <dbReference type="EMBL" id="RVX68650.1"/>
    </source>
</evidence>
<reference evidence="1 2" key="1">
    <citation type="submission" date="2017-03" db="EMBL/GenBank/DDBJ databases">
        <title>Genomes of endolithic fungi from Antarctica.</title>
        <authorList>
            <person name="Coleine C."/>
            <person name="Masonjones S."/>
            <person name="Stajich J.E."/>
        </authorList>
    </citation>
    <scope>NUCLEOTIDE SEQUENCE [LARGE SCALE GENOMIC DNA]</scope>
    <source>
        <strain evidence="1 2">CCFEE 6314</strain>
    </source>
</reference>